<dbReference type="PATRIC" id="fig|301148.3.peg.2338"/>
<evidence type="ECO:0000256" key="1">
    <source>
        <dbReference type="SAM" id="MobiDB-lite"/>
    </source>
</evidence>
<dbReference type="EMBL" id="LQYT01000140">
    <property type="protein sequence ID" value="KYD08336.1"/>
    <property type="molecule type" value="Genomic_DNA"/>
</dbReference>
<feature type="transmembrane region" description="Helical" evidence="2">
    <location>
        <begin position="112"/>
        <end position="131"/>
    </location>
</feature>
<dbReference type="Pfam" id="PF13559">
    <property type="entry name" value="DUF4129"/>
    <property type="match status" value="1"/>
</dbReference>
<keyword evidence="2" id="KW-1133">Transmembrane helix</keyword>
<dbReference type="SMART" id="SM00460">
    <property type="entry name" value="TGc"/>
    <property type="match status" value="1"/>
</dbReference>
<evidence type="ECO:0000313" key="5">
    <source>
        <dbReference type="Proteomes" id="UP000075683"/>
    </source>
</evidence>
<dbReference type="Proteomes" id="UP000075683">
    <property type="component" value="Unassembled WGS sequence"/>
</dbReference>
<keyword evidence="2" id="KW-0812">Transmembrane</keyword>
<feature type="compositionally biased region" description="Polar residues" evidence="1">
    <location>
        <begin position="596"/>
        <end position="609"/>
    </location>
</feature>
<comment type="caution">
    <text evidence="4">The sequence shown here is derived from an EMBL/GenBank/DDBJ whole genome shotgun (WGS) entry which is preliminary data.</text>
</comment>
<dbReference type="Pfam" id="PF01841">
    <property type="entry name" value="Transglut_core"/>
    <property type="match status" value="1"/>
</dbReference>
<dbReference type="SUPFAM" id="SSF54001">
    <property type="entry name" value="Cysteine proteinases"/>
    <property type="match status" value="1"/>
</dbReference>
<feature type="region of interest" description="Disordered" evidence="1">
    <location>
        <begin position="567"/>
        <end position="616"/>
    </location>
</feature>
<reference evidence="4 5" key="1">
    <citation type="submission" date="2016-01" db="EMBL/GenBank/DDBJ databases">
        <title>Draft Genome Sequences of Seven Thermophilic Sporeformers Isolated from Foods.</title>
        <authorList>
            <person name="Berendsen E.M."/>
            <person name="Wells-Bennik M.H."/>
            <person name="Krawcyk A.O."/>
            <person name="De Jong A."/>
            <person name="Holsappel S."/>
            <person name="Eijlander R.T."/>
            <person name="Kuipers O.P."/>
        </authorList>
    </citation>
    <scope>NUCLEOTIDE SEQUENCE [LARGE SCALE GENOMIC DNA]</scope>
    <source>
        <strain evidence="4 5">B4135</strain>
    </source>
</reference>
<sequence>MRTLRANTILFCAAGFLLLWEWMRPLETIGGIHNMPVFLVFTGLCFLFFLFRVPFLVQLAAGSVYIFYVLNRTFVHEPFFTFQWVGWFVQDVAANVKILFRREWTGQSDSFRTLEFFLLIWLMVYLLHYWFVVRKKILFFLLMTILYIAVFDTFMPYDGKWPMIRTVVFGLFSMGMLFLDRCAEREGVRLKAGLKAKWAFSLAVLVFFSTAVAYIMPKADPIWPDPVPYIQSLSGDGGPGKGKGMSRVGYDPDDLFLGGPFAQDEGLVFRVKTPMRNYWVVETKDYYTGKGWATGKADQIVYFSGSPTVRDIASAELVSQKSLPIYTSVLQRRYEIHRAKIKAFPTYYPHIIYPRGFEYFDFSGGVFGFNQTTEKVVAGFEDDYTVGYREPVYEIDKLRAVNDESGVNSFRSSREGFEFLFRYTQLPENLPRRVTDLAAEITAPYDNWYDKAKAIEQYLKGPEFTYDTADVPFPDVDEDYVDQFLFESKIGYCDNFSTAMVVLLRSVGIPARWVKGYSSGELVDTEEGGIGVYELKNSHAHSWPEVYFPEVGWVPFEPTKGFTNPANFVYSQENAGSDTPEPEEEQTPQQNRPNERNNVPEQGPDNSAAENGGRKGTDLSEWMKEHLFSLIASGIALLLAAFLTYKFRRKWLPFWYVARYGRKTDAKNFAGAYLALLKQLERSGMKKDEGESLRQYAARIDRYFSTGDMERLTRLYERVVYYPPASFDASAEWQLSWRRLLKILR</sequence>
<feature type="transmembrane region" description="Helical" evidence="2">
    <location>
        <begin position="163"/>
        <end position="179"/>
    </location>
</feature>
<feature type="transmembrane region" description="Helical" evidence="2">
    <location>
        <begin position="138"/>
        <end position="157"/>
    </location>
</feature>
<dbReference type="STRING" id="301148.B4135_4047"/>
<organism evidence="4 5">
    <name type="scientific">Caldibacillus debilis</name>
    <dbReference type="NCBI Taxonomy" id="301148"/>
    <lineage>
        <taxon>Bacteria</taxon>
        <taxon>Bacillati</taxon>
        <taxon>Bacillota</taxon>
        <taxon>Bacilli</taxon>
        <taxon>Bacillales</taxon>
        <taxon>Bacillaceae</taxon>
        <taxon>Caldibacillus</taxon>
    </lineage>
</organism>
<accession>A0A150L8M5</accession>
<dbReference type="AlphaFoldDB" id="A0A150L8M5"/>
<protein>
    <recommendedName>
        <fullName evidence="3">Transglutaminase-like domain-containing protein</fullName>
    </recommendedName>
</protein>
<keyword evidence="2" id="KW-0472">Membrane</keyword>
<dbReference type="InterPro" id="IPR052901">
    <property type="entry name" value="Bact_TGase-like"/>
</dbReference>
<feature type="transmembrane region" description="Helical" evidence="2">
    <location>
        <begin position="199"/>
        <end position="216"/>
    </location>
</feature>
<dbReference type="InterPro" id="IPR038765">
    <property type="entry name" value="Papain-like_cys_pep_sf"/>
</dbReference>
<dbReference type="RefSeq" id="WP_061570188.1">
    <property type="nucleotide sequence ID" value="NZ_LQYT01000140.1"/>
</dbReference>
<dbReference type="InterPro" id="IPR025403">
    <property type="entry name" value="TgpA-like_C"/>
</dbReference>
<evidence type="ECO:0000259" key="3">
    <source>
        <dbReference type="SMART" id="SM00460"/>
    </source>
</evidence>
<feature type="compositionally biased region" description="Polar residues" evidence="1">
    <location>
        <begin position="567"/>
        <end position="577"/>
    </location>
</feature>
<proteinExistence type="predicted"/>
<dbReference type="OrthoDB" id="9804872at2"/>
<feature type="transmembrane region" description="Helical" evidence="2">
    <location>
        <begin position="627"/>
        <end position="645"/>
    </location>
</feature>
<name>A0A150L8M5_9BACI</name>
<dbReference type="InterPro" id="IPR002931">
    <property type="entry name" value="Transglutaminase-like"/>
</dbReference>
<feature type="transmembrane region" description="Helical" evidence="2">
    <location>
        <begin position="38"/>
        <end position="68"/>
    </location>
</feature>
<gene>
    <name evidence="4" type="ORF">B4135_4047</name>
</gene>
<dbReference type="PANTHER" id="PTHR42736">
    <property type="entry name" value="PROTEIN-GLUTAMINE GAMMA-GLUTAMYLTRANSFERASE"/>
    <property type="match status" value="1"/>
</dbReference>
<dbReference type="Gene3D" id="3.10.620.30">
    <property type="match status" value="1"/>
</dbReference>
<evidence type="ECO:0000256" key="2">
    <source>
        <dbReference type="SAM" id="Phobius"/>
    </source>
</evidence>
<feature type="domain" description="Transglutaminase-like" evidence="3">
    <location>
        <begin position="485"/>
        <end position="560"/>
    </location>
</feature>
<dbReference type="PANTHER" id="PTHR42736:SF1">
    <property type="entry name" value="PROTEIN-GLUTAMINE GAMMA-GLUTAMYLTRANSFERASE"/>
    <property type="match status" value="1"/>
</dbReference>
<evidence type="ECO:0000313" key="4">
    <source>
        <dbReference type="EMBL" id="KYD08336.1"/>
    </source>
</evidence>